<evidence type="ECO:0000313" key="2">
    <source>
        <dbReference type="Proteomes" id="UP000236488"/>
    </source>
</evidence>
<reference evidence="1 2" key="1">
    <citation type="journal article" date="2018" name="Int. J. Syst. Evol. Microbiol.">
        <title>Rubneribacter badeniensis gen. nov., sp. nov. and Enteroscipio rubneri gen. nov., sp. nov., new members of the Eggerthellaceae isolated from human faeces.</title>
        <authorList>
            <person name="Danylec N."/>
            <person name="Gobl A."/>
            <person name="Stoll D.A."/>
            <person name="Hetzer B."/>
            <person name="Kulling S.E."/>
            <person name="Huch M."/>
        </authorList>
    </citation>
    <scope>NUCLEOTIDE SEQUENCE [LARGE SCALE GENOMIC DNA]</scope>
    <source>
        <strain evidence="1 2">ResAG-85</strain>
    </source>
</reference>
<sequence>MRSTSGCARNVDGGRAYSRARAIFGSVRVRHRENVRHAGLRAEREVAETGVYAGRAAFACQRRTWQT</sequence>
<dbReference type="Proteomes" id="UP000236488">
    <property type="component" value="Unassembled WGS sequence"/>
</dbReference>
<accession>A0A2K2U3T5</accession>
<name>A0A2K2U3T5_9ACTN</name>
<evidence type="ECO:0000313" key="1">
    <source>
        <dbReference type="EMBL" id="PNV64995.1"/>
    </source>
</evidence>
<gene>
    <name evidence="1" type="ORF">C2L80_08915</name>
</gene>
<dbReference type="EMBL" id="PPEL01000054">
    <property type="protein sequence ID" value="PNV64995.1"/>
    <property type="molecule type" value="Genomic_DNA"/>
</dbReference>
<organism evidence="1 2">
    <name type="scientific">Rubneribacter badeniensis</name>
    <dbReference type="NCBI Taxonomy" id="2070688"/>
    <lineage>
        <taxon>Bacteria</taxon>
        <taxon>Bacillati</taxon>
        <taxon>Actinomycetota</taxon>
        <taxon>Coriobacteriia</taxon>
        <taxon>Eggerthellales</taxon>
        <taxon>Eggerthellaceae</taxon>
        <taxon>Rubneribacter</taxon>
    </lineage>
</organism>
<comment type="caution">
    <text evidence="1">The sequence shown here is derived from an EMBL/GenBank/DDBJ whole genome shotgun (WGS) entry which is preliminary data.</text>
</comment>
<keyword evidence="2" id="KW-1185">Reference proteome</keyword>
<protein>
    <submittedName>
        <fullName evidence="1">Uncharacterized protein</fullName>
    </submittedName>
</protein>
<dbReference type="AlphaFoldDB" id="A0A2K2U3T5"/>
<proteinExistence type="predicted"/>